<protein>
    <recommendedName>
        <fullName evidence="1">FAD-binding PCMH-type domain-containing protein</fullName>
    </recommendedName>
</protein>
<dbReference type="Gene3D" id="3.30.70.2520">
    <property type="match status" value="1"/>
</dbReference>
<dbReference type="InterPro" id="IPR036318">
    <property type="entry name" value="FAD-bd_PCMH-like_sf"/>
</dbReference>
<feature type="domain" description="FAD-binding PCMH-type" evidence="1">
    <location>
        <begin position="189"/>
        <end position="386"/>
    </location>
</feature>
<name>A0A2H1FN90_ZYMTR</name>
<gene>
    <name evidence="2" type="ORF">ZT1E4_G1581</name>
</gene>
<dbReference type="GO" id="GO:0071949">
    <property type="term" value="F:FAD binding"/>
    <property type="evidence" value="ECO:0007669"/>
    <property type="project" value="InterPro"/>
</dbReference>
<dbReference type="PROSITE" id="PS51387">
    <property type="entry name" value="FAD_PCMH"/>
    <property type="match status" value="1"/>
</dbReference>
<dbReference type="InterPro" id="IPR010031">
    <property type="entry name" value="FAD_lactone_oxidase-like"/>
</dbReference>
<dbReference type="Proteomes" id="UP000245764">
    <property type="component" value="Chromosome 1"/>
</dbReference>
<evidence type="ECO:0000259" key="1">
    <source>
        <dbReference type="PROSITE" id="PS51387"/>
    </source>
</evidence>
<proteinExistence type="predicted"/>
<dbReference type="GO" id="GO:0005739">
    <property type="term" value="C:mitochondrion"/>
    <property type="evidence" value="ECO:0007669"/>
    <property type="project" value="TreeGrafter"/>
</dbReference>
<dbReference type="PANTHER" id="PTHR43762:SF1">
    <property type="entry name" value="D-ARABINONO-1,4-LACTONE OXIDASE"/>
    <property type="match status" value="1"/>
</dbReference>
<evidence type="ECO:0000313" key="3">
    <source>
        <dbReference type="Proteomes" id="UP000245764"/>
    </source>
</evidence>
<dbReference type="Gene3D" id="3.30.465.10">
    <property type="match status" value="1"/>
</dbReference>
<organism evidence="2 3">
    <name type="scientific">Zymoseptoria tritici ST99CH_1E4</name>
    <dbReference type="NCBI Taxonomy" id="1276532"/>
    <lineage>
        <taxon>Eukaryota</taxon>
        <taxon>Fungi</taxon>
        <taxon>Dikarya</taxon>
        <taxon>Ascomycota</taxon>
        <taxon>Pezizomycotina</taxon>
        <taxon>Dothideomycetes</taxon>
        <taxon>Dothideomycetidae</taxon>
        <taxon>Mycosphaerellales</taxon>
        <taxon>Mycosphaerellaceae</taxon>
        <taxon>Zymoseptoria</taxon>
    </lineage>
</organism>
<dbReference type="SUPFAM" id="SSF56176">
    <property type="entry name" value="FAD-binding/transporter-associated domain-like"/>
    <property type="match status" value="1"/>
</dbReference>
<dbReference type="InterPro" id="IPR016167">
    <property type="entry name" value="FAD-bd_PCMH_sub1"/>
</dbReference>
<dbReference type="PANTHER" id="PTHR43762">
    <property type="entry name" value="L-GULONOLACTONE OXIDASE"/>
    <property type="match status" value="1"/>
</dbReference>
<dbReference type="InterPro" id="IPR016166">
    <property type="entry name" value="FAD-bd_PCMH"/>
</dbReference>
<evidence type="ECO:0000313" key="2">
    <source>
        <dbReference type="EMBL" id="SMR42803.1"/>
    </source>
</evidence>
<dbReference type="Gene3D" id="3.30.43.10">
    <property type="entry name" value="Uridine Diphospho-n-acetylenolpyruvylglucosamine Reductase, domain 2"/>
    <property type="match status" value="1"/>
</dbReference>
<dbReference type="GO" id="GO:0003885">
    <property type="term" value="F:D-arabinono-1,4-lactone oxidase activity"/>
    <property type="evidence" value="ECO:0007669"/>
    <property type="project" value="TreeGrafter"/>
</dbReference>
<reference evidence="3" key="1">
    <citation type="submission" date="2017-05" db="EMBL/GenBank/DDBJ databases">
        <authorList>
            <person name="Song R."/>
            <person name="Chenine A.L."/>
            <person name="Ruprecht R.M."/>
        </authorList>
    </citation>
    <scope>NUCLEOTIDE SEQUENCE [LARGE SCALE GENOMIC DNA]</scope>
</reference>
<dbReference type="EMBL" id="LT854253">
    <property type="protein sequence ID" value="SMR42803.1"/>
    <property type="molecule type" value="Genomic_DNA"/>
</dbReference>
<sequence length="726" mass="81713">MKLSSTARAPLASEHLERTHILQEILDHLEEYTKVFNLIDYTALKQDVLEPVLAETFDPETQIRGFLKTFRKTLAFGTALSDLQSEQLRKQIDAFVDGKAATDVIGTKGFDVNARKSPPVRHHFSLITELKKLVLCASDGSELKAAVKDALNSKNKHVKDLPIVFEDANERKFVECYSNVPFANWGQTVKNKPKFTFLPSTVRGVQNIVLYAIEKGYRVRCAGYRHSWSSIFSEDNQVFISFVNLHTVNTLPDPMSVVPTEESQALPELKTIELKEETVPGKKRLCRVGVAVTNEEFRRWSVAGKAWSFPADVILVEVTIGGVNGPICHGAGLSHKTLSDYVRRIEYIDCNGKFQMVDDPKMLTAAAGAFGLLGVVTHITFELDAMTYAIMKPLKEDVGLGVPPLEKSDIPVALRSDWYDAPDAAERISTATAEFKRRAADDYYSEWFWFPYQRKVWTNTFNTTSDSAGVLDYPDDANVFLQWVQGWLGGVITGVPFFNAIPGYWQAQLLASLAMAALPPTVGESKTPTFKTLLPNGLHFRRGVQNMRVRDLELQIPLPPRKDDASKPDFGIVQRAWWDVIKLVYEGTEAGKDPSSAMRVALEMRIMGGSDIIMAPQYGNDLGTLSIEVLTLPDAVSDQEWQGFTQRVVDLWTSYGGNVRPHWAKEWEQCSWKGMEARKYMKEVAFKDQIPDFRATLADIGQKQGWTLEQLKGRYSNEMWDKIVFE</sequence>
<dbReference type="InterPro" id="IPR016169">
    <property type="entry name" value="FAD-bd_PCMH_sub2"/>
</dbReference>
<dbReference type="AlphaFoldDB" id="A0A2H1FN90"/>
<accession>A0A2H1FN90</accession>